<gene>
    <name evidence="2" type="ORF">DWB78_07030</name>
    <name evidence="3" type="ORF">SAMN05216278_2610</name>
</gene>
<keyword evidence="5" id="KW-1185">Reference proteome</keyword>
<reference evidence="4" key="1">
    <citation type="submission" date="2016-10" db="EMBL/GenBank/DDBJ databases">
        <authorList>
            <person name="Varghese N."/>
            <person name="Submissions S."/>
        </authorList>
    </citation>
    <scope>NUCLEOTIDE SEQUENCE [LARGE SCALE GENOMIC DNA]</scope>
    <source>
        <strain evidence="4">CGMCC 1.12397</strain>
    </source>
</reference>
<protein>
    <submittedName>
        <fullName evidence="3">Uncharacterized protein</fullName>
    </submittedName>
</protein>
<name>A0A1H1DWL5_9EURY</name>
<evidence type="ECO:0000256" key="1">
    <source>
        <dbReference type="SAM" id="Phobius"/>
    </source>
</evidence>
<dbReference type="Proteomes" id="UP000255421">
    <property type="component" value="Unassembled WGS sequence"/>
</dbReference>
<keyword evidence="1" id="KW-0472">Membrane</keyword>
<reference evidence="2 5" key="3">
    <citation type="submission" date="2018-07" db="EMBL/GenBank/DDBJ databases">
        <title>Genome sequence of extremly halophilic archaeon Halopelagius longus strain BC12-B1.</title>
        <authorList>
            <person name="Zhang X."/>
        </authorList>
    </citation>
    <scope>NUCLEOTIDE SEQUENCE [LARGE SCALE GENOMIC DNA]</scope>
    <source>
        <strain evidence="2 5">BC12-B1</strain>
    </source>
</reference>
<feature type="transmembrane region" description="Helical" evidence="1">
    <location>
        <begin position="12"/>
        <end position="30"/>
    </location>
</feature>
<accession>A0A1H1DWL5</accession>
<feature type="transmembrane region" description="Helical" evidence="1">
    <location>
        <begin position="36"/>
        <end position="57"/>
    </location>
</feature>
<dbReference type="RefSeq" id="WP_092537997.1">
    <property type="nucleotide sequence ID" value="NZ_FNKQ01000003.1"/>
</dbReference>
<dbReference type="Proteomes" id="UP000199289">
    <property type="component" value="Unassembled WGS sequence"/>
</dbReference>
<dbReference type="EMBL" id="QQST01000001">
    <property type="protein sequence ID" value="RDI71492.1"/>
    <property type="molecule type" value="Genomic_DNA"/>
</dbReference>
<evidence type="ECO:0000313" key="4">
    <source>
        <dbReference type="Proteomes" id="UP000199289"/>
    </source>
</evidence>
<organism evidence="3 4">
    <name type="scientific">Halopelagius longus</name>
    <dbReference type="NCBI Taxonomy" id="1236180"/>
    <lineage>
        <taxon>Archaea</taxon>
        <taxon>Methanobacteriati</taxon>
        <taxon>Methanobacteriota</taxon>
        <taxon>Stenosarchaea group</taxon>
        <taxon>Halobacteria</taxon>
        <taxon>Halobacteriales</taxon>
        <taxon>Haloferacaceae</taxon>
    </lineage>
</organism>
<dbReference type="EMBL" id="FNKQ01000003">
    <property type="protein sequence ID" value="SDQ80628.1"/>
    <property type="molecule type" value="Genomic_DNA"/>
</dbReference>
<evidence type="ECO:0000313" key="5">
    <source>
        <dbReference type="Proteomes" id="UP000255421"/>
    </source>
</evidence>
<evidence type="ECO:0000313" key="3">
    <source>
        <dbReference type="EMBL" id="SDQ80628.1"/>
    </source>
</evidence>
<evidence type="ECO:0000313" key="2">
    <source>
        <dbReference type="EMBL" id="RDI71492.1"/>
    </source>
</evidence>
<reference evidence="3" key="2">
    <citation type="submission" date="2016-10" db="EMBL/GenBank/DDBJ databases">
        <authorList>
            <person name="de Groot N.N."/>
        </authorList>
    </citation>
    <scope>NUCLEOTIDE SEQUENCE [LARGE SCALE GENOMIC DNA]</scope>
    <source>
        <strain evidence="3">CGMCC 1.12397</strain>
    </source>
</reference>
<dbReference type="OrthoDB" id="307127at2157"/>
<proteinExistence type="predicted"/>
<sequence length="66" mass="7333">MKRDTLSHLVRFLTVMLLVDAVGLVAWSLFPEGTTPRTYVLFGTLLVAPLVAFLVTYGPEVVPERD</sequence>
<keyword evidence="1" id="KW-1133">Transmembrane helix</keyword>
<dbReference type="AlphaFoldDB" id="A0A1H1DWL5"/>
<keyword evidence="1" id="KW-0812">Transmembrane</keyword>